<evidence type="ECO:0000256" key="2">
    <source>
        <dbReference type="SAM" id="MobiDB-lite"/>
    </source>
</evidence>
<feature type="compositionally biased region" description="Basic and acidic residues" evidence="2">
    <location>
        <begin position="799"/>
        <end position="813"/>
    </location>
</feature>
<keyword evidence="4" id="KW-1185">Reference proteome</keyword>
<dbReference type="PANTHER" id="PTHR12790:SF0">
    <property type="entry name" value="RNA POLYMERASE I-SPECIFIC TRANSCRIPTION INITIATION FACTOR RRN3-RELATED"/>
    <property type="match status" value="1"/>
</dbReference>
<dbReference type="Pfam" id="PF05327">
    <property type="entry name" value="RRN3"/>
    <property type="match status" value="1"/>
</dbReference>
<feature type="region of interest" description="Disordered" evidence="2">
    <location>
        <begin position="386"/>
        <end position="419"/>
    </location>
</feature>
<dbReference type="AlphaFoldDB" id="A0AAD8LJS8"/>
<feature type="region of interest" description="Disordered" evidence="2">
    <location>
        <begin position="799"/>
        <end position="845"/>
    </location>
</feature>
<protein>
    <submittedName>
        <fullName evidence="3">Transcription initiation factor Ia RRN3 like protein</fullName>
    </submittedName>
</protein>
<reference evidence="3" key="1">
    <citation type="submission" date="2023-08" db="EMBL/GenBank/DDBJ databases">
        <title>Draft sequence of the Babesia gibsoni genome.</title>
        <authorList>
            <person name="Yamagishi J.Y."/>
            <person name="Xuan X.X."/>
        </authorList>
    </citation>
    <scope>NUCLEOTIDE SEQUENCE</scope>
    <source>
        <strain evidence="3">Azabu</strain>
    </source>
</reference>
<sequence length="1034" mass="116301">MSSYLSQLRRLKLQPAPAARNGGAHPAKAKDNYHVLRELADIISLKSVNDEQLKRFLHLFSEEFNWLSATVNEARQCENAFIELVIADNNVLNNAIQMLLPHFRDLNKTTSKIQIGGATFDNVVELKKRLRQILVETELGVNLEGKDLELVTAVLKHDPDHIAQIDDVASIIVSMHTRTGYRSLRCFCYKTKDGRKVEFSYIRCAEHVRKLNGGYMEAIRRIIVELCKLYPRVIGTVAESLESVYPHYNIAIEQHTAVTVSLLYLARNLPTLRPVVYRLLLKKMTIIDAEIKNANPLAIDENRMNYLKSEALKDIAKKINEGEIDSSEAKALMENPNWFKEAFEDCQTEEEVDGMTQKLDQLMYIMLEELTAVLMANVNTPANDNLNKLQSTTDDDGASSSDSDVESEIDGSQYDSSACHSDVGEVKREYMGYTPVAGKASQGTYGKYVPTYGNNRVKSEQQREAQVVTVADVMVSELFDIFEDIVLPTLKCKYVPFLYMHIISLKTSWAHLFLQRMLLILYDEESNSMYRKSAASYIASMVCRASFIQGPVVCSVVYYLFSMLSRFDYLITNCVDSTTSSVTSDFTPRSRNRFGESSSEKSATKLGRFYSLMQDILRVLCYHARTLGDSPRCVCYLQECSNSVSAYVDCSLQPISKMKQSVVDDAIKATSKVPNLAKLHLCLVRGKENISAFDALKQSLTISSSANSWFPFDSFPLYHSGRFISKIYREGPNFDEYPLPSNIVIKKERDSAPTSVMNKFTKTAQQNVIQSIVEDHVARIYKTENGTNHGDLPIVKIERNGITDSDKGSENTKENNSGTNKTNDEVTVKHTEPPTLDSSTFSNQGMALNDCPPIIEDVTHYQKQTSGTQSSVDSSSGRSAMGAMRARLYEKQRQMRRQCIADVDSDYDFWGVNYATEDSSTYEKECDLEESGSSKRVKVEDSDNGSIVRARNKVTLLDAATNRYENSDNSNLLVIGIDQLDDFELSLSSSILVNAPRRGTSRVLDLLTSTEAYKSAIVNSELTKNKYKQSRKID</sequence>
<proteinExistence type="inferred from homology"/>
<organism evidence="3 4">
    <name type="scientific">Babesia gibsoni</name>
    <dbReference type="NCBI Taxonomy" id="33632"/>
    <lineage>
        <taxon>Eukaryota</taxon>
        <taxon>Sar</taxon>
        <taxon>Alveolata</taxon>
        <taxon>Apicomplexa</taxon>
        <taxon>Aconoidasida</taxon>
        <taxon>Piroplasmida</taxon>
        <taxon>Babesiidae</taxon>
        <taxon>Babesia</taxon>
    </lineage>
</organism>
<dbReference type="Gene3D" id="3.10.450.40">
    <property type="match status" value="1"/>
</dbReference>
<evidence type="ECO:0000313" key="3">
    <source>
        <dbReference type="EMBL" id="KAK1442738.1"/>
    </source>
</evidence>
<dbReference type="InterPro" id="IPR007991">
    <property type="entry name" value="RNA_pol_I_trans_ini_fac_RRN3"/>
</dbReference>
<evidence type="ECO:0000313" key="4">
    <source>
        <dbReference type="Proteomes" id="UP001230268"/>
    </source>
</evidence>
<evidence type="ECO:0000256" key="1">
    <source>
        <dbReference type="ARBA" id="ARBA00010098"/>
    </source>
</evidence>
<feature type="compositionally biased region" description="Basic and acidic residues" evidence="2">
    <location>
        <begin position="822"/>
        <end position="832"/>
    </location>
</feature>
<dbReference type="PANTHER" id="PTHR12790">
    <property type="entry name" value="TRANSCRIPTION INITIATION FACTOR IA RRN3"/>
    <property type="match status" value="1"/>
</dbReference>
<comment type="caution">
    <text evidence="3">The sequence shown here is derived from an EMBL/GenBank/DDBJ whole genome shotgun (WGS) entry which is preliminary data.</text>
</comment>
<feature type="compositionally biased region" description="Polar residues" evidence="2">
    <location>
        <begin position="836"/>
        <end position="845"/>
    </location>
</feature>
<comment type="similarity">
    <text evidence="1">Belongs to the RRN3 family.</text>
</comment>
<dbReference type="GO" id="GO:0001181">
    <property type="term" value="F:RNA polymerase I general transcription initiation factor activity"/>
    <property type="evidence" value="ECO:0007669"/>
    <property type="project" value="InterPro"/>
</dbReference>
<gene>
    <name evidence="3" type="ORF">BgAZ_302560</name>
</gene>
<name>A0AAD8LJS8_BABGI</name>
<feature type="compositionally biased region" description="Acidic residues" evidence="2">
    <location>
        <begin position="393"/>
        <end position="409"/>
    </location>
</feature>
<dbReference type="Proteomes" id="UP001230268">
    <property type="component" value="Unassembled WGS sequence"/>
</dbReference>
<dbReference type="GO" id="GO:0001042">
    <property type="term" value="F:RNA polymerase I core binding"/>
    <property type="evidence" value="ECO:0007669"/>
    <property type="project" value="TreeGrafter"/>
</dbReference>
<dbReference type="Pfam" id="PF11523">
    <property type="entry name" value="DUF3223"/>
    <property type="match status" value="1"/>
</dbReference>
<dbReference type="GO" id="GO:0005634">
    <property type="term" value="C:nucleus"/>
    <property type="evidence" value="ECO:0007669"/>
    <property type="project" value="TreeGrafter"/>
</dbReference>
<dbReference type="EMBL" id="JAVEPI010000003">
    <property type="protein sequence ID" value="KAK1442738.1"/>
    <property type="molecule type" value="Genomic_DNA"/>
</dbReference>
<accession>A0AAD8LJS8</accession>
<dbReference type="GO" id="GO:0006361">
    <property type="term" value="P:transcription initiation at RNA polymerase I promoter"/>
    <property type="evidence" value="ECO:0007669"/>
    <property type="project" value="InterPro"/>
</dbReference>